<name>A0A1M5CUP9_9BACT</name>
<evidence type="ECO:0000313" key="1">
    <source>
        <dbReference type="EMBL" id="SHF58366.1"/>
    </source>
</evidence>
<gene>
    <name evidence="1" type="ORF">SAMN02745131_03030</name>
</gene>
<accession>A0A1M5CUP9</accession>
<dbReference type="Proteomes" id="UP000184048">
    <property type="component" value="Unassembled WGS sequence"/>
</dbReference>
<dbReference type="OrthoDB" id="1490253at2"/>
<dbReference type="AlphaFoldDB" id="A0A1M5CUP9"/>
<keyword evidence="2" id="KW-1185">Reference proteome</keyword>
<reference evidence="1 2" key="1">
    <citation type="submission" date="2016-11" db="EMBL/GenBank/DDBJ databases">
        <authorList>
            <person name="Jaros S."/>
            <person name="Januszkiewicz K."/>
            <person name="Wedrychowicz H."/>
        </authorList>
    </citation>
    <scope>NUCLEOTIDE SEQUENCE [LARGE SCALE GENOMIC DNA]</scope>
    <source>
        <strain evidence="1 2">DSM 18119</strain>
    </source>
</reference>
<sequence length="506" mass="59600">MRFAPIIITVFLLASGTVLNAQRIIYSQPGNDDTRRMNFEVIGKVSGNFLIYKNSRNKSYVSVYNNEMEEVSKVEQDYIPEDKLINVDFFAYNDFSYIIYQYQKKNVVYCNAVKVDGNGKRASDILTLDTSHIGFTASNKIYSTITNENKSKLMVFKINSKNKSRFIITTLLFDAELMLQKRNQFTMDMEERDDNLDEFNIDNDGDLVFVKFNRNNNETINRTILFWKPAAVDTVTAIEVPQDKILLDELHVKVDNSNKRYFLTSFYYTKKRGNIEGFYFYVWDKLSRQPILQNAVALGEDIRNDAKGDANIKMAFNDYFVRNIVIKKDGGFVINAESYYTTSRNNNWNRYNYLYGYPLSTYDYYSMYSPYYSNWYWRDRYYNNQNVRRHADNVTILSFDKTGKLEWSGVIHKEQYDDESDDRISYLMANTGSQIHYLFNVDERRALLLNDYTLSPGGELNHNPTLKNLDRGYEFLPKYGKQVSSYQLIIPCYYRNYICFAKIEFN</sequence>
<proteinExistence type="predicted"/>
<protein>
    <submittedName>
        <fullName evidence="1">Uncharacterized protein</fullName>
    </submittedName>
</protein>
<dbReference type="EMBL" id="FQUU01000013">
    <property type="protein sequence ID" value="SHF58366.1"/>
    <property type="molecule type" value="Genomic_DNA"/>
</dbReference>
<evidence type="ECO:0000313" key="2">
    <source>
        <dbReference type="Proteomes" id="UP000184048"/>
    </source>
</evidence>
<dbReference type="STRING" id="1121884.SAMN02745131_03030"/>
<dbReference type="RefSeq" id="WP_072836171.1">
    <property type="nucleotide sequence ID" value="NZ_FQUU01000013.1"/>
</dbReference>
<organism evidence="1 2">
    <name type="scientific">Flavisolibacter ginsengisoli DSM 18119</name>
    <dbReference type="NCBI Taxonomy" id="1121884"/>
    <lineage>
        <taxon>Bacteria</taxon>
        <taxon>Pseudomonadati</taxon>
        <taxon>Bacteroidota</taxon>
        <taxon>Chitinophagia</taxon>
        <taxon>Chitinophagales</taxon>
        <taxon>Chitinophagaceae</taxon>
        <taxon>Flavisolibacter</taxon>
    </lineage>
</organism>